<dbReference type="AlphaFoldDB" id="A0A8H9GM97"/>
<feature type="transmembrane region" description="Helical" evidence="1">
    <location>
        <begin position="33"/>
        <end position="56"/>
    </location>
</feature>
<protein>
    <submittedName>
        <fullName evidence="3">Membrane protein</fullName>
    </submittedName>
</protein>
<evidence type="ECO:0000256" key="1">
    <source>
        <dbReference type="SAM" id="Phobius"/>
    </source>
</evidence>
<gene>
    <name evidence="3" type="ORF">GCM10010102_31700</name>
</gene>
<keyword evidence="4" id="KW-1185">Reference proteome</keyword>
<dbReference type="EMBL" id="BMPT01000014">
    <property type="protein sequence ID" value="GGM33798.1"/>
    <property type="molecule type" value="Genomic_DNA"/>
</dbReference>
<dbReference type="Proteomes" id="UP000655589">
    <property type="component" value="Unassembled WGS sequence"/>
</dbReference>
<name>A0A8H9GM97_9MICO</name>
<evidence type="ECO:0000313" key="4">
    <source>
        <dbReference type="Proteomes" id="UP000655589"/>
    </source>
</evidence>
<sequence>MAGVTAPTSDDSARTALTLRPPRHAVDRRAVGWWTWQVVLWFAAGVVPLAVLGLLVPPARTWLLLPAAALAVVGAVAAVALPRLWFRHHRWEVTDEAVYTRTGWFFQEWRVAPLSRIQTVDTVRGPLEQRFGLATLTVTTASARGAVKATGLDAATAAALAADLTLATQATPEDAT</sequence>
<feature type="transmembrane region" description="Helical" evidence="1">
    <location>
        <begin position="62"/>
        <end position="81"/>
    </location>
</feature>
<dbReference type="PANTHER" id="PTHR34473:SF3">
    <property type="entry name" value="TRANSMEMBRANE PROTEIN-RELATED"/>
    <property type="match status" value="1"/>
</dbReference>
<accession>A0A8H9GM97</accession>
<evidence type="ECO:0000313" key="3">
    <source>
        <dbReference type="EMBL" id="GGM33798.1"/>
    </source>
</evidence>
<keyword evidence="1" id="KW-1133">Transmembrane helix</keyword>
<reference evidence="3" key="1">
    <citation type="journal article" date="2014" name="Int. J. Syst. Evol. Microbiol.">
        <title>Complete genome sequence of Corynebacterium casei LMG S-19264T (=DSM 44701T), isolated from a smear-ripened cheese.</title>
        <authorList>
            <consortium name="US DOE Joint Genome Institute (JGI-PGF)"/>
            <person name="Walter F."/>
            <person name="Albersmeier A."/>
            <person name="Kalinowski J."/>
            <person name="Ruckert C."/>
        </authorList>
    </citation>
    <scope>NUCLEOTIDE SEQUENCE</scope>
    <source>
        <strain evidence="3">JCM 3051</strain>
    </source>
</reference>
<keyword evidence="1" id="KW-0472">Membrane</keyword>
<dbReference type="Pfam" id="PF03703">
    <property type="entry name" value="bPH_2"/>
    <property type="match status" value="1"/>
</dbReference>
<dbReference type="PANTHER" id="PTHR34473">
    <property type="entry name" value="UPF0699 TRANSMEMBRANE PROTEIN YDBS"/>
    <property type="match status" value="1"/>
</dbReference>
<feature type="domain" description="YdbS-like PH" evidence="2">
    <location>
        <begin position="87"/>
        <end position="162"/>
    </location>
</feature>
<comment type="caution">
    <text evidence="3">The sequence shown here is derived from an EMBL/GenBank/DDBJ whole genome shotgun (WGS) entry which is preliminary data.</text>
</comment>
<organism evidence="3 4">
    <name type="scientific">Promicromonospora citrea</name>
    <dbReference type="NCBI Taxonomy" id="43677"/>
    <lineage>
        <taxon>Bacteria</taxon>
        <taxon>Bacillati</taxon>
        <taxon>Actinomycetota</taxon>
        <taxon>Actinomycetes</taxon>
        <taxon>Micrococcales</taxon>
        <taxon>Promicromonosporaceae</taxon>
        <taxon>Promicromonospora</taxon>
    </lineage>
</organism>
<dbReference type="InterPro" id="IPR005182">
    <property type="entry name" value="YdbS-like_PH"/>
</dbReference>
<evidence type="ECO:0000259" key="2">
    <source>
        <dbReference type="Pfam" id="PF03703"/>
    </source>
</evidence>
<reference evidence="3" key="2">
    <citation type="submission" date="2020-09" db="EMBL/GenBank/DDBJ databases">
        <authorList>
            <person name="Sun Q."/>
            <person name="Ohkuma M."/>
        </authorList>
    </citation>
    <scope>NUCLEOTIDE SEQUENCE</scope>
    <source>
        <strain evidence="3">JCM 3051</strain>
    </source>
</reference>
<keyword evidence="1" id="KW-0812">Transmembrane</keyword>
<proteinExistence type="predicted"/>